<comment type="caution">
    <text evidence="1">The sequence shown here is derived from an EMBL/GenBank/DDBJ whole genome shotgun (WGS) entry which is preliminary data.</text>
</comment>
<evidence type="ECO:0000313" key="1">
    <source>
        <dbReference type="EMBL" id="EDO62565.1"/>
    </source>
</evidence>
<name>A7VQ61_9FIRM</name>
<evidence type="ECO:0000313" key="2">
    <source>
        <dbReference type="Proteomes" id="UP000003490"/>
    </source>
</evidence>
<dbReference type="Proteomes" id="UP000003490">
    <property type="component" value="Unassembled WGS sequence"/>
</dbReference>
<dbReference type="EMBL" id="ABCB02000014">
    <property type="protein sequence ID" value="EDO62565.1"/>
    <property type="molecule type" value="Genomic_DNA"/>
</dbReference>
<dbReference type="AlphaFoldDB" id="A7VQ61"/>
<gene>
    <name evidence="1" type="ORF">CLOLEP_00687</name>
</gene>
<dbReference type="HOGENOM" id="CLU_3268055_0_0_9"/>
<proteinExistence type="predicted"/>
<reference evidence="1 2" key="2">
    <citation type="submission" date="2007-08" db="EMBL/GenBank/DDBJ databases">
        <authorList>
            <person name="Fulton L."/>
            <person name="Clifton S."/>
            <person name="Fulton B."/>
            <person name="Xu J."/>
            <person name="Minx P."/>
            <person name="Pepin K.H."/>
            <person name="Johnson M."/>
            <person name="Thiruvilangam P."/>
            <person name="Bhonagiri V."/>
            <person name="Nash W.E."/>
            <person name="Wang C."/>
            <person name="Mardis E.R."/>
            <person name="Wilson R.K."/>
        </authorList>
    </citation>
    <scope>NUCLEOTIDE SEQUENCE [LARGE SCALE GENOMIC DNA]</scope>
    <source>
        <strain evidence="1 2">DSM 753</strain>
    </source>
</reference>
<accession>A7VQ61</accession>
<organism evidence="1 2">
    <name type="scientific">[Clostridium] leptum DSM 753</name>
    <dbReference type="NCBI Taxonomy" id="428125"/>
    <lineage>
        <taxon>Bacteria</taxon>
        <taxon>Bacillati</taxon>
        <taxon>Bacillota</taxon>
        <taxon>Clostridia</taxon>
        <taxon>Eubacteriales</taxon>
        <taxon>Oscillospiraceae</taxon>
        <taxon>Oscillospiraceae incertae sedis</taxon>
    </lineage>
</organism>
<sequence length="41" mass="4846">MLSLFLFYLLAESNLSKIYSPQRQPISLEDEDESCRHIVRC</sequence>
<reference evidence="1 2" key="1">
    <citation type="submission" date="2007-08" db="EMBL/GenBank/DDBJ databases">
        <title>Draft genome sequence of Clostridium leptum (DSM 753).</title>
        <authorList>
            <person name="Sudarsanam P."/>
            <person name="Ley R."/>
            <person name="Guruge J."/>
            <person name="Turnbaugh P.J."/>
            <person name="Mahowald M."/>
            <person name="Liep D."/>
            <person name="Gordon J."/>
        </authorList>
    </citation>
    <scope>NUCLEOTIDE SEQUENCE [LARGE SCALE GENOMIC DNA]</scope>
    <source>
        <strain evidence="1 2">DSM 753</strain>
    </source>
</reference>
<protein>
    <submittedName>
        <fullName evidence="1">Uncharacterized protein</fullName>
    </submittedName>
</protein>